<evidence type="ECO:0000313" key="4">
    <source>
        <dbReference type="Proteomes" id="UP001139068"/>
    </source>
</evidence>
<evidence type="ECO:0000259" key="2">
    <source>
        <dbReference type="PROSITE" id="PS50263"/>
    </source>
</evidence>
<sequence length="273" mass="28516">MRIALAQILAGTDPVANLTLVDDYTRRAAEAGARLVVFPEGTMSRFGVPLAPVAEPLDGPWADAVRDIARHAGITVVAGMFTPSPDGRVTNTLLATGPDVDAHYDKIHLYDAFGFAESDGVVPGRQPVVITVDGVGVGLTLCYDIRFPNLYLELADRGAQVITVSASWGAGPGKLEQWTLLARARALDSTCFVAAAGQGYPGDELARATKAPAGVGGSLVASPLGEVLASAGPDPELVVADIDIDCLPSVRETLGVLRNRSEFAQIDRAESRG</sequence>
<dbReference type="CDD" id="cd07581">
    <property type="entry name" value="nitrilase_3"/>
    <property type="match status" value="1"/>
</dbReference>
<dbReference type="InterPro" id="IPR036526">
    <property type="entry name" value="C-N_Hydrolase_sf"/>
</dbReference>
<proteinExistence type="inferred from homology"/>
<accession>A0ABS9YQR8</accession>
<dbReference type="InterPro" id="IPR003010">
    <property type="entry name" value="C-N_Hydrolase"/>
</dbReference>
<comment type="caution">
    <text evidence="3">The sequence shown here is derived from an EMBL/GenBank/DDBJ whole genome shotgun (WGS) entry which is preliminary data.</text>
</comment>
<dbReference type="PANTHER" id="PTHR23088">
    <property type="entry name" value="NITRILASE-RELATED"/>
    <property type="match status" value="1"/>
</dbReference>
<reference evidence="3" key="1">
    <citation type="journal article" date="2022" name="ISME J.">
        <title>Identification of active gaseous-alkane degraders at natural gas seeps.</title>
        <authorList>
            <person name="Farhan Ul Haque M."/>
            <person name="Hernandez M."/>
            <person name="Crombie A.T."/>
            <person name="Murrell J.C."/>
        </authorList>
    </citation>
    <scope>NUCLEOTIDE SEQUENCE</scope>
    <source>
        <strain evidence="3">ANDR5</strain>
    </source>
</reference>
<gene>
    <name evidence="3" type="ORF">K9U37_00970</name>
</gene>
<evidence type="ECO:0000256" key="1">
    <source>
        <dbReference type="ARBA" id="ARBA00010613"/>
    </source>
</evidence>
<dbReference type="PANTHER" id="PTHR23088:SF27">
    <property type="entry name" value="DEAMINATED GLUTATHIONE AMIDASE"/>
    <property type="match status" value="1"/>
</dbReference>
<dbReference type="EMBL" id="JAIVFL010000001">
    <property type="protein sequence ID" value="MCI4673602.1"/>
    <property type="molecule type" value="Genomic_DNA"/>
</dbReference>
<dbReference type="Proteomes" id="UP001139068">
    <property type="component" value="Unassembled WGS sequence"/>
</dbReference>
<organism evidence="3 4">
    <name type="scientific">Candidatus Mycolicibacterium alkanivorans</name>
    <dbReference type="NCBI Taxonomy" id="2954114"/>
    <lineage>
        <taxon>Bacteria</taxon>
        <taxon>Bacillati</taxon>
        <taxon>Actinomycetota</taxon>
        <taxon>Actinomycetes</taxon>
        <taxon>Mycobacteriales</taxon>
        <taxon>Mycobacteriaceae</taxon>
        <taxon>Mycolicibacterium</taxon>
    </lineage>
</organism>
<dbReference type="Gene3D" id="3.60.110.10">
    <property type="entry name" value="Carbon-nitrogen hydrolase"/>
    <property type="match status" value="1"/>
</dbReference>
<dbReference type="SUPFAM" id="SSF56317">
    <property type="entry name" value="Carbon-nitrogen hydrolase"/>
    <property type="match status" value="1"/>
</dbReference>
<feature type="domain" description="CN hydrolase" evidence="2">
    <location>
        <begin position="1"/>
        <end position="244"/>
    </location>
</feature>
<comment type="similarity">
    <text evidence="1">Belongs to the carbon-nitrogen hydrolase superfamily. NIT1/NIT2 family.</text>
</comment>
<evidence type="ECO:0000313" key="3">
    <source>
        <dbReference type="EMBL" id="MCI4673602.1"/>
    </source>
</evidence>
<protein>
    <submittedName>
        <fullName evidence="3">Carbon-nitrogen hydrolase family protein</fullName>
    </submittedName>
</protein>
<dbReference type="RefSeq" id="WP_243070123.1">
    <property type="nucleotide sequence ID" value="NZ_JAIVFL010000001.1"/>
</dbReference>
<keyword evidence="4" id="KW-1185">Reference proteome</keyword>
<dbReference type="GO" id="GO:0016787">
    <property type="term" value="F:hydrolase activity"/>
    <property type="evidence" value="ECO:0007669"/>
    <property type="project" value="UniProtKB-KW"/>
</dbReference>
<dbReference type="Pfam" id="PF00795">
    <property type="entry name" value="CN_hydrolase"/>
    <property type="match status" value="1"/>
</dbReference>
<name>A0ABS9YQR8_9MYCO</name>
<keyword evidence="3" id="KW-0378">Hydrolase</keyword>
<dbReference type="PROSITE" id="PS50263">
    <property type="entry name" value="CN_HYDROLASE"/>
    <property type="match status" value="1"/>
</dbReference>